<evidence type="ECO:0008006" key="3">
    <source>
        <dbReference type="Google" id="ProtNLM"/>
    </source>
</evidence>
<dbReference type="OrthoDB" id="441812at2759"/>
<dbReference type="GO" id="GO:0016279">
    <property type="term" value="F:protein-lysine N-methyltransferase activity"/>
    <property type="evidence" value="ECO:0007669"/>
    <property type="project" value="TreeGrafter"/>
</dbReference>
<name>A0A1L9SS58_9EURO</name>
<dbReference type="SUPFAM" id="SSF82199">
    <property type="entry name" value="SET domain"/>
    <property type="match status" value="1"/>
</dbReference>
<keyword evidence="2" id="KW-1185">Reference proteome</keyword>
<protein>
    <recommendedName>
        <fullName evidence="3">SET domain-containing protein</fullName>
    </recommendedName>
</protein>
<dbReference type="AlphaFoldDB" id="A0A1L9SS58"/>
<dbReference type="EMBL" id="KV878337">
    <property type="protein sequence ID" value="OJJ49964.1"/>
    <property type="molecule type" value="Genomic_DNA"/>
</dbReference>
<dbReference type="GO" id="GO:0005634">
    <property type="term" value="C:nucleus"/>
    <property type="evidence" value="ECO:0007669"/>
    <property type="project" value="TreeGrafter"/>
</dbReference>
<dbReference type="InterPro" id="IPR050600">
    <property type="entry name" value="SETD3_SETD6_MTase"/>
</dbReference>
<dbReference type="GeneID" id="34609029"/>
<dbReference type="RefSeq" id="XP_022584474.1">
    <property type="nucleotide sequence ID" value="XM_022722564.1"/>
</dbReference>
<accession>A0A1L9SS58</accession>
<organism evidence="1 2">
    <name type="scientific">Penicilliopsis zonata CBS 506.65</name>
    <dbReference type="NCBI Taxonomy" id="1073090"/>
    <lineage>
        <taxon>Eukaryota</taxon>
        <taxon>Fungi</taxon>
        <taxon>Dikarya</taxon>
        <taxon>Ascomycota</taxon>
        <taxon>Pezizomycotina</taxon>
        <taxon>Eurotiomycetes</taxon>
        <taxon>Eurotiomycetidae</taxon>
        <taxon>Eurotiales</taxon>
        <taxon>Aspergillaceae</taxon>
        <taxon>Penicilliopsis</taxon>
    </lineage>
</organism>
<dbReference type="PANTHER" id="PTHR13271">
    <property type="entry name" value="UNCHARACTERIZED PUTATIVE METHYLTRANSFERASE"/>
    <property type="match status" value="1"/>
</dbReference>
<dbReference type="PANTHER" id="PTHR13271:SF76">
    <property type="entry name" value="SET DOMAIN-CONTAINING PROTEIN 8"/>
    <property type="match status" value="1"/>
</dbReference>
<dbReference type="InterPro" id="IPR046341">
    <property type="entry name" value="SET_dom_sf"/>
</dbReference>
<proteinExistence type="predicted"/>
<evidence type="ECO:0000313" key="1">
    <source>
        <dbReference type="EMBL" id="OJJ49964.1"/>
    </source>
</evidence>
<dbReference type="Proteomes" id="UP000184188">
    <property type="component" value="Unassembled WGS sequence"/>
</dbReference>
<evidence type="ECO:0000313" key="2">
    <source>
        <dbReference type="Proteomes" id="UP000184188"/>
    </source>
</evidence>
<dbReference type="CDD" id="cd10527">
    <property type="entry name" value="SET_LSMT"/>
    <property type="match status" value="1"/>
</dbReference>
<reference evidence="2" key="1">
    <citation type="journal article" date="2017" name="Genome Biol.">
        <title>Comparative genomics reveals high biological diversity and specific adaptations in the industrially and medically important fungal genus Aspergillus.</title>
        <authorList>
            <person name="de Vries R.P."/>
            <person name="Riley R."/>
            <person name="Wiebenga A."/>
            <person name="Aguilar-Osorio G."/>
            <person name="Amillis S."/>
            <person name="Uchima C.A."/>
            <person name="Anderluh G."/>
            <person name="Asadollahi M."/>
            <person name="Askin M."/>
            <person name="Barry K."/>
            <person name="Battaglia E."/>
            <person name="Bayram O."/>
            <person name="Benocci T."/>
            <person name="Braus-Stromeyer S.A."/>
            <person name="Caldana C."/>
            <person name="Canovas D."/>
            <person name="Cerqueira G.C."/>
            <person name="Chen F."/>
            <person name="Chen W."/>
            <person name="Choi C."/>
            <person name="Clum A."/>
            <person name="Dos Santos R.A."/>
            <person name="Damasio A.R."/>
            <person name="Diallinas G."/>
            <person name="Emri T."/>
            <person name="Fekete E."/>
            <person name="Flipphi M."/>
            <person name="Freyberg S."/>
            <person name="Gallo A."/>
            <person name="Gournas C."/>
            <person name="Habgood R."/>
            <person name="Hainaut M."/>
            <person name="Harispe M.L."/>
            <person name="Henrissat B."/>
            <person name="Hilden K.S."/>
            <person name="Hope R."/>
            <person name="Hossain A."/>
            <person name="Karabika E."/>
            <person name="Karaffa L."/>
            <person name="Karanyi Z."/>
            <person name="Krasevec N."/>
            <person name="Kuo A."/>
            <person name="Kusch H."/>
            <person name="LaButti K."/>
            <person name="Lagendijk E.L."/>
            <person name="Lapidus A."/>
            <person name="Levasseur A."/>
            <person name="Lindquist E."/>
            <person name="Lipzen A."/>
            <person name="Logrieco A.F."/>
            <person name="MacCabe A."/>
            <person name="Maekelae M.R."/>
            <person name="Malavazi I."/>
            <person name="Melin P."/>
            <person name="Meyer V."/>
            <person name="Mielnichuk N."/>
            <person name="Miskei M."/>
            <person name="Molnar A.P."/>
            <person name="Mule G."/>
            <person name="Ngan C.Y."/>
            <person name="Orejas M."/>
            <person name="Orosz E."/>
            <person name="Ouedraogo J.P."/>
            <person name="Overkamp K.M."/>
            <person name="Park H.-S."/>
            <person name="Perrone G."/>
            <person name="Piumi F."/>
            <person name="Punt P.J."/>
            <person name="Ram A.F."/>
            <person name="Ramon A."/>
            <person name="Rauscher S."/>
            <person name="Record E."/>
            <person name="Riano-Pachon D.M."/>
            <person name="Robert V."/>
            <person name="Roehrig J."/>
            <person name="Ruller R."/>
            <person name="Salamov A."/>
            <person name="Salih N.S."/>
            <person name="Samson R.A."/>
            <person name="Sandor E."/>
            <person name="Sanguinetti M."/>
            <person name="Schuetze T."/>
            <person name="Sepcic K."/>
            <person name="Shelest E."/>
            <person name="Sherlock G."/>
            <person name="Sophianopoulou V."/>
            <person name="Squina F.M."/>
            <person name="Sun H."/>
            <person name="Susca A."/>
            <person name="Todd R.B."/>
            <person name="Tsang A."/>
            <person name="Unkles S.E."/>
            <person name="van de Wiele N."/>
            <person name="van Rossen-Uffink D."/>
            <person name="Oliveira J.V."/>
            <person name="Vesth T.C."/>
            <person name="Visser J."/>
            <person name="Yu J.-H."/>
            <person name="Zhou M."/>
            <person name="Andersen M.R."/>
            <person name="Archer D.B."/>
            <person name="Baker S.E."/>
            <person name="Benoit I."/>
            <person name="Brakhage A.A."/>
            <person name="Braus G.H."/>
            <person name="Fischer R."/>
            <person name="Frisvad J.C."/>
            <person name="Goldman G.H."/>
            <person name="Houbraken J."/>
            <person name="Oakley B."/>
            <person name="Pocsi I."/>
            <person name="Scazzocchio C."/>
            <person name="Seiboth B."/>
            <person name="vanKuyk P.A."/>
            <person name="Wortman J."/>
            <person name="Dyer P.S."/>
            <person name="Grigoriev I.V."/>
        </authorList>
    </citation>
    <scope>NUCLEOTIDE SEQUENCE [LARGE SCALE GENOMIC DNA]</scope>
    <source>
        <strain evidence="2">CBS 506.65</strain>
    </source>
</reference>
<dbReference type="Gene3D" id="3.90.1410.10">
    <property type="entry name" value="set domain protein methyltransferase, domain 1"/>
    <property type="match status" value="1"/>
</dbReference>
<sequence length="493" mass="54841">MKYEYLSIQALPAWARLNGVSLSGVAFRRFSAEEGTDRGSAIVCSADKGSTIGPVEDDGSSCVLLTVQSDLVLSLQAVEDYAKSDPYLREVLEAVGEMGRTARGAILIFLLIHLSYSSPDFTSGSHKIGVSNAWTEYLKFMPASVPLPTFYSAEERELLRGTSLKPALDAKLASLDREFEHLRQCTEGIAWCQEYWWDEEKGTLRLDDWKYVDALYRSRSVDLPGSGHSMVPCIDMANHASEGTVKALYETDASGKAVLQLRSGKTLNAGEEVTISYGASKSAAEMIFSYGFLEDDRVGAGNMVVPFDISDDDPLKLAKKMFHSNTSGIHVSAADSTTTIVDWSRSLVWWASVNEEDGLDFKVLQTTDGDKELRAIWKGEDVDTPAKIGDILAAESLWEVFQLRAVVTIITLLESQLAELHGIDEIIADFRRDEAMLKTLFDPDVFRLLCRFRVLEAELLKRGIDELFSRRTLLLRSETVIDYLKSQQEDDFS</sequence>
<gene>
    <name evidence="1" type="ORF">ASPZODRAFT_13069</name>
</gene>
<dbReference type="FunFam" id="3.90.1410.10:FF:000014">
    <property type="entry name" value="SET domain-containing protein"/>
    <property type="match status" value="1"/>
</dbReference>
<dbReference type="STRING" id="1073090.A0A1L9SS58"/>
<dbReference type="VEuPathDB" id="FungiDB:ASPZODRAFT_13069"/>